<gene>
    <name evidence="2" type="ORF">TPC1_31181</name>
</gene>
<feature type="non-terminal residue" evidence="2">
    <location>
        <position position="1"/>
    </location>
</feature>
<evidence type="ECO:0000256" key="1">
    <source>
        <dbReference type="SAM" id="Coils"/>
    </source>
</evidence>
<keyword evidence="1" id="KW-0175">Coiled coil</keyword>
<feature type="coiled-coil region" evidence="1">
    <location>
        <begin position="139"/>
        <end position="173"/>
    </location>
</feature>
<reference evidence="2" key="1">
    <citation type="submission" date="2015-07" db="EMBL/GenBank/DDBJ databases">
        <title>Adaptation to a free-living lifestyle via gene acquisitions in the diplomonad Trepomonas sp. PC1.</title>
        <authorList>
            <person name="Xu F."/>
            <person name="Jerlstrom-Hultqvist J."/>
            <person name="Kolisko M."/>
            <person name="Simpson A.G.B."/>
            <person name="Roger A.J."/>
            <person name="Svard S.G."/>
            <person name="Andersson J.O."/>
        </authorList>
    </citation>
    <scope>NUCLEOTIDE SEQUENCE</scope>
    <source>
        <strain evidence="2">PC1</strain>
    </source>
</reference>
<proteinExistence type="predicted"/>
<protein>
    <submittedName>
        <fullName evidence="2">Uncharacterized protein</fullName>
    </submittedName>
</protein>
<dbReference type="AlphaFoldDB" id="A0A146K0M6"/>
<organism evidence="2">
    <name type="scientific">Trepomonas sp. PC1</name>
    <dbReference type="NCBI Taxonomy" id="1076344"/>
    <lineage>
        <taxon>Eukaryota</taxon>
        <taxon>Metamonada</taxon>
        <taxon>Diplomonadida</taxon>
        <taxon>Hexamitidae</taxon>
        <taxon>Hexamitinae</taxon>
        <taxon>Trepomonas</taxon>
    </lineage>
</organism>
<name>A0A146K0M6_9EUKA</name>
<accession>A0A146K0M6</accession>
<evidence type="ECO:0000313" key="2">
    <source>
        <dbReference type="EMBL" id="JAP89324.1"/>
    </source>
</evidence>
<sequence>RIFVQQLSQIMIYSRATTSHMAEEFFELFEENQPQQLNFDLYDNEDEYEQFASNIGQHPVTTEQRLEHYNKTLIKSIDELKDYRVNKDDYKRPAELENAFQEVAQAQKEIDEKKHPYVSKMRDIIANCDQIDKQTNFSKKQIEMLKDSNEAKRAELENRKLELEAIKRKETELLKTASSLQLFNRQCSELRPAEPVDFQMNIEKIRNYLEDNQINKQLITELNNTVKRATDKFEFQLRVAERLVNGKFSDQDKKEEQRFRQNFVKIYTFDIDEKAIKDRQRQILQLVQEISKEVTSNPDYLKQVRQFEKSENKNAQWVTVEYWLLENLLQMQTILEEEIIKEATECINSYGVQEVDLILMVFEIVRGQKQVECARKRGQNDETIEIIQLKKQ</sequence>
<dbReference type="EMBL" id="GDID01007282">
    <property type="protein sequence ID" value="JAP89324.1"/>
    <property type="molecule type" value="Transcribed_RNA"/>
</dbReference>